<protein>
    <recommendedName>
        <fullName evidence="4">Transmembrane protein</fullName>
    </recommendedName>
</protein>
<evidence type="ECO:0000313" key="2">
    <source>
        <dbReference type="EMBL" id="SNY70295.1"/>
    </source>
</evidence>
<name>A0A285KCG7_9ACTN</name>
<accession>A0A285KCG7</accession>
<evidence type="ECO:0008006" key="4">
    <source>
        <dbReference type="Google" id="ProtNLM"/>
    </source>
</evidence>
<proteinExistence type="predicted"/>
<evidence type="ECO:0000313" key="3">
    <source>
        <dbReference type="Proteomes" id="UP000219612"/>
    </source>
</evidence>
<feature type="transmembrane region" description="Helical" evidence="1">
    <location>
        <begin position="83"/>
        <end position="111"/>
    </location>
</feature>
<keyword evidence="1" id="KW-0812">Transmembrane</keyword>
<organism evidence="2 3">
    <name type="scientific">Paractinoplanes atraurantiacus</name>
    <dbReference type="NCBI Taxonomy" id="1036182"/>
    <lineage>
        <taxon>Bacteria</taxon>
        <taxon>Bacillati</taxon>
        <taxon>Actinomycetota</taxon>
        <taxon>Actinomycetes</taxon>
        <taxon>Micromonosporales</taxon>
        <taxon>Micromonosporaceae</taxon>
        <taxon>Paractinoplanes</taxon>
    </lineage>
</organism>
<gene>
    <name evidence="2" type="ORF">SAMN05421748_13756</name>
</gene>
<dbReference type="AlphaFoldDB" id="A0A285KCG7"/>
<keyword evidence="3" id="KW-1185">Reference proteome</keyword>
<keyword evidence="1" id="KW-1133">Transmembrane helix</keyword>
<dbReference type="EMBL" id="OBDY01000037">
    <property type="protein sequence ID" value="SNY70295.1"/>
    <property type="molecule type" value="Genomic_DNA"/>
</dbReference>
<feature type="transmembrane region" description="Helical" evidence="1">
    <location>
        <begin position="123"/>
        <end position="143"/>
    </location>
</feature>
<sequence length="146" mass="15234">MLSITVPGTCILNTPQVAAAVADEVLVESAVPPRLNTVRFFPEMVVSVLWWLAAWAGCYIFVAFTTDPVAPCDGSECSSSRDWALAGVILYGAPLALTGVVLSAAVVAVVVSTATRLQWPRGVVGTAVTWTGLLVLAGLLAVYRTG</sequence>
<dbReference type="Proteomes" id="UP000219612">
    <property type="component" value="Unassembled WGS sequence"/>
</dbReference>
<evidence type="ECO:0000256" key="1">
    <source>
        <dbReference type="SAM" id="Phobius"/>
    </source>
</evidence>
<feature type="transmembrane region" description="Helical" evidence="1">
    <location>
        <begin position="44"/>
        <end position="62"/>
    </location>
</feature>
<keyword evidence="1" id="KW-0472">Membrane</keyword>
<reference evidence="2 3" key="1">
    <citation type="submission" date="2017-09" db="EMBL/GenBank/DDBJ databases">
        <authorList>
            <person name="Ehlers B."/>
            <person name="Leendertz F.H."/>
        </authorList>
    </citation>
    <scope>NUCLEOTIDE SEQUENCE [LARGE SCALE GENOMIC DNA]</scope>
    <source>
        <strain evidence="2 3">CGMCC 4.6857</strain>
    </source>
</reference>